<evidence type="ECO:0000259" key="4">
    <source>
        <dbReference type="PROSITE" id="PS01124"/>
    </source>
</evidence>
<feature type="domain" description="HTH araC/xylS-type" evidence="4">
    <location>
        <begin position="95"/>
        <end position="174"/>
    </location>
</feature>
<dbReference type="Pfam" id="PF12833">
    <property type="entry name" value="HTH_18"/>
    <property type="match status" value="1"/>
</dbReference>
<dbReference type="RefSeq" id="WP_072957820.1">
    <property type="nucleotide sequence ID" value="NZ_FQUT01000005.1"/>
</dbReference>
<dbReference type="InterPro" id="IPR018060">
    <property type="entry name" value="HTH_AraC"/>
</dbReference>
<dbReference type="PROSITE" id="PS01124">
    <property type="entry name" value="HTH_ARAC_FAMILY_2"/>
    <property type="match status" value="1"/>
</dbReference>
<evidence type="ECO:0000256" key="1">
    <source>
        <dbReference type="ARBA" id="ARBA00023015"/>
    </source>
</evidence>
<dbReference type="PANTHER" id="PTHR43280:SF28">
    <property type="entry name" value="HTH-TYPE TRANSCRIPTIONAL ACTIVATOR RHAS"/>
    <property type="match status" value="1"/>
</dbReference>
<sequence>MKMYVKFDFNTLCQRILDEKLKQHGLKYRLLNFGEVEFYEALTQNQHEEFKKNLEEYGIEIIQSQKDALVQKIKDTIVKLVFSNDIIPVKASIHIAKALNHSYGYLSSLFSEATFTSIENFIIIQKIEYAKELLIGKRLSLTEIAHKLNYSSVSHLSSQFKNTTGITPSQFQKIMLLRRKGEGSENRYRKVI</sequence>
<dbReference type="GO" id="GO:0043565">
    <property type="term" value="F:sequence-specific DNA binding"/>
    <property type="evidence" value="ECO:0007669"/>
    <property type="project" value="InterPro"/>
</dbReference>
<dbReference type="GO" id="GO:0003700">
    <property type="term" value="F:DNA-binding transcription factor activity"/>
    <property type="evidence" value="ECO:0007669"/>
    <property type="project" value="InterPro"/>
</dbReference>
<keyword evidence="6" id="KW-1185">Reference proteome</keyword>
<dbReference type="OrthoDB" id="952277at2"/>
<evidence type="ECO:0000313" key="5">
    <source>
        <dbReference type="EMBL" id="SHF64939.1"/>
    </source>
</evidence>
<accession>A0A1M5DD67</accession>
<reference evidence="6" key="1">
    <citation type="submission" date="2016-11" db="EMBL/GenBank/DDBJ databases">
        <authorList>
            <person name="Varghese N."/>
            <person name="Submissions S."/>
        </authorList>
    </citation>
    <scope>NUCLEOTIDE SEQUENCE [LARGE SCALE GENOMIC DNA]</scope>
    <source>
        <strain evidence="6">DSM 27619</strain>
    </source>
</reference>
<gene>
    <name evidence="5" type="ORF">SAMN05443633_105254</name>
</gene>
<proteinExistence type="predicted"/>
<dbReference type="Proteomes" id="UP000184518">
    <property type="component" value="Unassembled WGS sequence"/>
</dbReference>
<protein>
    <submittedName>
        <fullName evidence="5">Transcriptional regulator, AraC family</fullName>
    </submittedName>
</protein>
<keyword evidence="1" id="KW-0805">Transcription regulation</keyword>
<evidence type="ECO:0000256" key="2">
    <source>
        <dbReference type="ARBA" id="ARBA00023125"/>
    </source>
</evidence>
<dbReference type="PANTHER" id="PTHR43280">
    <property type="entry name" value="ARAC-FAMILY TRANSCRIPTIONAL REGULATOR"/>
    <property type="match status" value="1"/>
</dbReference>
<dbReference type="Gene3D" id="1.10.10.60">
    <property type="entry name" value="Homeodomain-like"/>
    <property type="match status" value="1"/>
</dbReference>
<organism evidence="5 6">
    <name type="scientific">Chryseobacterium arachidis</name>
    <dbReference type="NCBI Taxonomy" id="1416778"/>
    <lineage>
        <taxon>Bacteria</taxon>
        <taxon>Pseudomonadati</taxon>
        <taxon>Bacteroidota</taxon>
        <taxon>Flavobacteriia</taxon>
        <taxon>Flavobacteriales</taxon>
        <taxon>Weeksellaceae</taxon>
        <taxon>Chryseobacterium group</taxon>
        <taxon>Chryseobacterium</taxon>
    </lineage>
</organism>
<keyword evidence="3" id="KW-0804">Transcription</keyword>
<dbReference type="InterPro" id="IPR009057">
    <property type="entry name" value="Homeodomain-like_sf"/>
</dbReference>
<dbReference type="EMBL" id="FQUT01000005">
    <property type="protein sequence ID" value="SHF64939.1"/>
    <property type="molecule type" value="Genomic_DNA"/>
</dbReference>
<dbReference type="STRING" id="1416778.SAMN05443633_105254"/>
<dbReference type="AlphaFoldDB" id="A0A1M5DD67"/>
<evidence type="ECO:0000256" key="3">
    <source>
        <dbReference type="ARBA" id="ARBA00023163"/>
    </source>
</evidence>
<dbReference type="InterPro" id="IPR018062">
    <property type="entry name" value="HTH_AraC-typ_CS"/>
</dbReference>
<dbReference type="SUPFAM" id="SSF46689">
    <property type="entry name" value="Homeodomain-like"/>
    <property type="match status" value="1"/>
</dbReference>
<dbReference type="PROSITE" id="PS00041">
    <property type="entry name" value="HTH_ARAC_FAMILY_1"/>
    <property type="match status" value="1"/>
</dbReference>
<dbReference type="SMART" id="SM00342">
    <property type="entry name" value="HTH_ARAC"/>
    <property type="match status" value="1"/>
</dbReference>
<name>A0A1M5DD67_9FLAO</name>
<evidence type="ECO:0000313" key="6">
    <source>
        <dbReference type="Proteomes" id="UP000184518"/>
    </source>
</evidence>
<keyword evidence="2" id="KW-0238">DNA-binding</keyword>